<gene>
    <name evidence="1" type="ORF">DARMORV10_C04P59170.1</name>
</gene>
<sequence length="246" mass="28025">MELLHLFCRIQVKVGGKPVIVRVKRKVGRDLKTLWQLGLEINERSFKLPLLNLSKLPLSGSVKKGRRCSCGTWRQSLLMSFTLYLRGNVFFSDVNENSCSKGKFEEPKVAFKKEGTALDQRLQKATANSRLVKSFTVSARPLHRMLGLSNWRSGKGNKDKELHERCSFYDVIRVDAEEKPECIFSSYSRLTSLEDQKLLASFLPVLRESICMIGAVGPWLYTLYSIVSKKPQVKKEINTKLHLVSS</sequence>
<dbReference type="EMBL" id="HG994368">
    <property type="protein sequence ID" value="CAF1864461.1"/>
    <property type="molecule type" value="Genomic_DNA"/>
</dbReference>
<organism evidence="1">
    <name type="scientific">Brassica napus</name>
    <name type="common">Rape</name>
    <dbReference type="NCBI Taxonomy" id="3708"/>
    <lineage>
        <taxon>Eukaryota</taxon>
        <taxon>Viridiplantae</taxon>
        <taxon>Streptophyta</taxon>
        <taxon>Embryophyta</taxon>
        <taxon>Tracheophyta</taxon>
        <taxon>Spermatophyta</taxon>
        <taxon>Magnoliopsida</taxon>
        <taxon>eudicotyledons</taxon>
        <taxon>Gunneridae</taxon>
        <taxon>Pentapetalae</taxon>
        <taxon>rosids</taxon>
        <taxon>malvids</taxon>
        <taxon>Brassicales</taxon>
        <taxon>Brassicaceae</taxon>
        <taxon>Brassiceae</taxon>
        <taxon>Brassica</taxon>
    </lineage>
</organism>
<accession>A0A816JPC4</accession>
<reference evidence="1" key="1">
    <citation type="submission" date="2021-01" db="EMBL/GenBank/DDBJ databases">
        <authorList>
            <consortium name="Genoscope - CEA"/>
            <person name="William W."/>
        </authorList>
    </citation>
    <scope>NUCLEOTIDE SEQUENCE</scope>
</reference>
<evidence type="ECO:0000313" key="1">
    <source>
        <dbReference type="EMBL" id="CAF1864461.1"/>
    </source>
</evidence>
<dbReference type="AlphaFoldDB" id="A0A816JPC4"/>
<dbReference type="Proteomes" id="UP001295469">
    <property type="component" value="Chromosome C04"/>
</dbReference>
<name>A0A816JPC4_BRANA</name>
<proteinExistence type="predicted"/>
<protein>
    <submittedName>
        <fullName evidence="1">(rape) hypothetical protein</fullName>
    </submittedName>
</protein>